<dbReference type="KEGG" id="scyp:JYB88_15230"/>
<dbReference type="Pfam" id="PF01722">
    <property type="entry name" value="BolA"/>
    <property type="match status" value="1"/>
</dbReference>
<dbReference type="Proteomes" id="UP000663281">
    <property type="component" value="Chromosome"/>
</dbReference>
<proteinExistence type="inferred from homology"/>
<gene>
    <name evidence="3" type="ORF">JYB88_15230</name>
</gene>
<dbReference type="Gene3D" id="3.30.300.90">
    <property type="entry name" value="BolA-like"/>
    <property type="match status" value="1"/>
</dbReference>
<evidence type="ECO:0000313" key="4">
    <source>
        <dbReference type="Proteomes" id="UP000663281"/>
    </source>
</evidence>
<dbReference type="RefSeq" id="WP_207323259.1">
    <property type="nucleotide sequence ID" value="NZ_CP071501.1"/>
</dbReference>
<keyword evidence="4" id="KW-1185">Reference proteome</keyword>
<accession>A0A974XRG3</accession>
<dbReference type="PIRSF" id="PIRSF003113">
    <property type="entry name" value="BolA"/>
    <property type="match status" value="1"/>
</dbReference>
<dbReference type="AlphaFoldDB" id="A0A974XRG3"/>
<dbReference type="InterPro" id="IPR002634">
    <property type="entry name" value="BolA"/>
</dbReference>
<dbReference type="SUPFAM" id="SSF82657">
    <property type="entry name" value="BolA-like"/>
    <property type="match status" value="1"/>
</dbReference>
<name>A0A974XRG3_9GAMM</name>
<sequence>MDCKQIEEILKAALQLEEVRVTTDGSHYQVLAVGECFEGMSRIKQQQAIYAPLMEQITSGALHALSIKTFTPTQWKREKVFNM</sequence>
<evidence type="ECO:0000256" key="2">
    <source>
        <dbReference type="RuleBase" id="RU003860"/>
    </source>
</evidence>
<evidence type="ECO:0000256" key="1">
    <source>
        <dbReference type="ARBA" id="ARBA00005578"/>
    </source>
</evidence>
<dbReference type="PANTHER" id="PTHR46229:SF4">
    <property type="entry name" value="ACID STRESS PROTEIN IBAG"/>
    <property type="match status" value="1"/>
</dbReference>
<dbReference type="PANTHER" id="PTHR46229">
    <property type="entry name" value="BOLA TRANSCRIPTION REGULATOR"/>
    <property type="match status" value="1"/>
</dbReference>
<reference evidence="3 4" key="1">
    <citation type="submission" date="2021-03" db="EMBL/GenBank/DDBJ databases">
        <title>Novel species identification of genus Shewanella.</title>
        <authorList>
            <person name="Liu G."/>
            <person name="Zhang Q."/>
        </authorList>
    </citation>
    <scope>NUCLEOTIDE SEQUENCE [LARGE SCALE GENOMIC DNA]</scope>
    <source>
        <strain evidence="3 4">FJAT-53726</strain>
    </source>
</reference>
<comment type="similarity">
    <text evidence="1 2">Belongs to the BolA/IbaG family.</text>
</comment>
<dbReference type="EMBL" id="CP071504">
    <property type="protein sequence ID" value="QSX31946.1"/>
    <property type="molecule type" value="Genomic_DNA"/>
</dbReference>
<evidence type="ECO:0000313" key="3">
    <source>
        <dbReference type="EMBL" id="QSX31946.1"/>
    </source>
</evidence>
<dbReference type="InterPro" id="IPR050961">
    <property type="entry name" value="BolA/IbaG_stress_morph_reg"/>
</dbReference>
<protein>
    <submittedName>
        <fullName evidence="3">BolA family transcriptional regulator</fullName>
    </submittedName>
</protein>
<dbReference type="InterPro" id="IPR036065">
    <property type="entry name" value="BolA-like_sf"/>
</dbReference>
<organism evidence="3 4">
    <name type="scientific">Shewanella cyperi</name>
    <dbReference type="NCBI Taxonomy" id="2814292"/>
    <lineage>
        <taxon>Bacteria</taxon>
        <taxon>Pseudomonadati</taxon>
        <taxon>Pseudomonadota</taxon>
        <taxon>Gammaproteobacteria</taxon>
        <taxon>Alteromonadales</taxon>
        <taxon>Shewanellaceae</taxon>
        <taxon>Shewanella</taxon>
    </lineage>
</organism>